<dbReference type="HOGENOM" id="CLU_000288_125_3_1"/>
<dbReference type="GO" id="GO:0043531">
    <property type="term" value="F:ADP binding"/>
    <property type="evidence" value="ECO:0007669"/>
    <property type="project" value="InterPro"/>
</dbReference>
<feature type="domain" description="Nucleoside phosphorylase" evidence="2">
    <location>
        <begin position="17"/>
        <end position="308"/>
    </location>
</feature>
<dbReference type="GO" id="GO:0003824">
    <property type="term" value="F:catalytic activity"/>
    <property type="evidence" value="ECO:0007669"/>
    <property type="project" value="InterPro"/>
</dbReference>
<dbReference type="Gene3D" id="3.40.50.300">
    <property type="entry name" value="P-loop containing nucleotide triphosphate hydrolases"/>
    <property type="match status" value="1"/>
</dbReference>
<dbReference type="Pfam" id="PF01048">
    <property type="entry name" value="PNP_UDP_1"/>
    <property type="match status" value="1"/>
</dbReference>
<dbReference type="InterPro" id="IPR000845">
    <property type="entry name" value="Nucleoside_phosphorylase_d"/>
</dbReference>
<dbReference type="STRING" id="913774.A0A0C3CCB9"/>
<proteinExistence type="predicted"/>
<dbReference type="OrthoDB" id="20872at2759"/>
<organism evidence="3 4">
    <name type="scientific">Oidiodendron maius (strain Zn)</name>
    <dbReference type="NCBI Taxonomy" id="913774"/>
    <lineage>
        <taxon>Eukaryota</taxon>
        <taxon>Fungi</taxon>
        <taxon>Dikarya</taxon>
        <taxon>Ascomycota</taxon>
        <taxon>Pezizomycotina</taxon>
        <taxon>Leotiomycetes</taxon>
        <taxon>Leotiomycetes incertae sedis</taxon>
        <taxon>Myxotrichaceae</taxon>
        <taxon>Oidiodendron</taxon>
    </lineage>
</organism>
<dbReference type="SUPFAM" id="SSF52540">
    <property type="entry name" value="P-loop containing nucleoside triphosphate hydrolases"/>
    <property type="match status" value="1"/>
</dbReference>
<gene>
    <name evidence="3" type="ORF">OIDMADRAFT_132294</name>
</gene>
<dbReference type="EMBL" id="KN832884">
    <property type="protein sequence ID" value="KIM96568.1"/>
    <property type="molecule type" value="Genomic_DNA"/>
</dbReference>
<dbReference type="InterPro" id="IPR035994">
    <property type="entry name" value="Nucleoside_phosphorylase_sf"/>
</dbReference>
<protein>
    <recommendedName>
        <fullName evidence="5">Nucleoside phosphorylase domain-containing protein</fullName>
    </recommendedName>
</protein>
<evidence type="ECO:0000313" key="3">
    <source>
        <dbReference type="EMBL" id="KIM96568.1"/>
    </source>
</evidence>
<evidence type="ECO:0000313" key="4">
    <source>
        <dbReference type="Proteomes" id="UP000054321"/>
    </source>
</evidence>
<dbReference type="AlphaFoldDB" id="A0A0C3CCB9"/>
<dbReference type="PANTHER" id="PTHR46082">
    <property type="entry name" value="ATP/GTP-BINDING PROTEIN-RELATED"/>
    <property type="match status" value="1"/>
</dbReference>
<evidence type="ECO:0000259" key="2">
    <source>
        <dbReference type="Pfam" id="PF01048"/>
    </source>
</evidence>
<sequence>MQPLSATKQLSHNDYTVAWICALPHEKTAARNMLDELHINPPQPEYDKNIYTFGGIHGHNVVIICQGDMGTTAAATVATRMDMVFRHLRFGLLVGIAGGVPDKKDVRLGDVIISKGDGVSGGVVAHDRGKVTETGFQTRPFLNGVPEVLRNAFNELASRHMDQDNKIAEYISQATARNPRFQQFNWPNLDDYLYKSHYVHVDPMDVKCDQCNKNEEHIVTRNIRDVPKNVPFVHFGTIASGNQVIKSAAERAGIAATHPGVLAVEMEAAGLMNVFGCATIRGICDYADSHKNDGWQNYAAATAAACAREVLEIIPTMKLEAMPAISAASIANTGAPIFLVPFPRDSYFVGRDTELRLLEDMLSRESNRFTEAAIVGLGGVGKTQIANEYAHRQYEKEKQKGPHDRQAIIWIHASSQARVEHSFKDIARKLNLISDQQTTEDVFPAVKDWFQSNDSGRWLLIMDNADDEEVFFKPFVSKNPLLHTGITRRLCDFLPEKSNCTILYTSRHHTCARELLKRTHSSKIMEVPMMSLEDSVRLLKNELGILGTLEALTIDELSMERLVELLGNLPLAITQAASFIRVNDLTPEVYTSLYDEMETEQEAFLKEEFVDWRRDSDMPNAVLLTWKLSFEQIRRKNEVAVKVLSILSVLDRHGLPDWMFP</sequence>
<dbReference type="PANTHER" id="PTHR46082:SF11">
    <property type="entry name" value="AAA+ ATPASE DOMAIN-CONTAINING PROTEIN-RELATED"/>
    <property type="match status" value="1"/>
</dbReference>
<evidence type="ECO:0000259" key="1">
    <source>
        <dbReference type="Pfam" id="PF00931"/>
    </source>
</evidence>
<feature type="non-terminal residue" evidence="3">
    <location>
        <position position="661"/>
    </location>
</feature>
<dbReference type="Gene3D" id="3.40.50.1580">
    <property type="entry name" value="Nucleoside phosphorylase domain"/>
    <property type="match status" value="1"/>
</dbReference>
<dbReference type="GO" id="GO:0009116">
    <property type="term" value="P:nucleoside metabolic process"/>
    <property type="evidence" value="ECO:0007669"/>
    <property type="project" value="InterPro"/>
</dbReference>
<accession>A0A0C3CCB9</accession>
<dbReference type="InterPro" id="IPR027417">
    <property type="entry name" value="P-loop_NTPase"/>
</dbReference>
<dbReference type="InterPro" id="IPR053137">
    <property type="entry name" value="NLR-like"/>
</dbReference>
<name>A0A0C3CCB9_OIDMZ</name>
<keyword evidence="4" id="KW-1185">Reference proteome</keyword>
<reference evidence="4" key="2">
    <citation type="submission" date="2015-01" db="EMBL/GenBank/DDBJ databases">
        <title>Evolutionary Origins and Diversification of the Mycorrhizal Mutualists.</title>
        <authorList>
            <consortium name="DOE Joint Genome Institute"/>
            <consortium name="Mycorrhizal Genomics Consortium"/>
            <person name="Kohler A."/>
            <person name="Kuo A."/>
            <person name="Nagy L.G."/>
            <person name="Floudas D."/>
            <person name="Copeland A."/>
            <person name="Barry K.W."/>
            <person name="Cichocki N."/>
            <person name="Veneault-Fourrey C."/>
            <person name="LaButti K."/>
            <person name="Lindquist E.A."/>
            <person name="Lipzen A."/>
            <person name="Lundell T."/>
            <person name="Morin E."/>
            <person name="Murat C."/>
            <person name="Riley R."/>
            <person name="Ohm R."/>
            <person name="Sun H."/>
            <person name="Tunlid A."/>
            <person name="Henrissat B."/>
            <person name="Grigoriev I.V."/>
            <person name="Hibbett D.S."/>
            <person name="Martin F."/>
        </authorList>
    </citation>
    <scope>NUCLEOTIDE SEQUENCE [LARGE SCALE GENOMIC DNA]</scope>
    <source>
        <strain evidence="4">Zn</strain>
    </source>
</reference>
<evidence type="ECO:0008006" key="5">
    <source>
        <dbReference type="Google" id="ProtNLM"/>
    </source>
</evidence>
<feature type="domain" description="NB-ARC" evidence="1">
    <location>
        <begin position="355"/>
        <end position="542"/>
    </location>
</feature>
<dbReference type="InterPro" id="IPR002182">
    <property type="entry name" value="NB-ARC"/>
</dbReference>
<reference evidence="3 4" key="1">
    <citation type="submission" date="2014-04" db="EMBL/GenBank/DDBJ databases">
        <authorList>
            <consortium name="DOE Joint Genome Institute"/>
            <person name="Kuo A."/>
            <person name="Martino E."/>
            <person name="Perotto S."/>
            <person name="Kohler A."/>
            <person name="Nagy L.G."/>
            <person name="Floudas D."/>
            <person name="Copeland A."/>
            <person name="Barry K.W."/>
            <person name="Cichocki N."/>
            <person name="Veneault-Fourrey C."/>
            <person name="LaButti K."/>
            <person name="Lindquist E.A."/>
            <person name="Lipzen A."/>
            <person name="Lundell T."/>
            <person name="Morin E."/>
            <person name="Murat C."/>
            <person name="Sun H."/>
            <person name="Tunlid A."/>
            <person name="Henrissat B."/>
            <person name="Grigoriev I.V."/>
            <person name="Hibbett D.S."/>
            <person name="Martin F."/>
            <person name="Nordberg H.P."/>
            <person name="Cantor M.N."/>
            <person name="Hua S.X."/>
        </authorList>
    </citation>
    <scope>NUCLEOTIDE SEQUENCE [LARGE SCALE GENOMIC DNA]</scope>
    <source>
        <strain evidence="3 4">Zn</strain>
    </source>
</reference>
<dbReference type="Pfam" id="PF00931">
    <property type="entry name" value="NB-ARC"/>
    <property type="match status" value="1"/>
</dbReference>
<dbReference type="InParanoid" id="A0A0C3CCB9"/>
<dbReference type="Proteomes" id="UP000054321">
    <property type="component" value="Unassembled WGS sequence"/>
</dbReference>
<dbReference type="SUPFAM" id="SSF53167">
    <property type="entry name" value="Purine and uridine phosphorylases"/>
    <property type="match status" value="1"/>
</dbReference>